<dbReference type="SUPFAM" id="SSF52799">
    <property type="entry name" value="(Phosphotyrosine protein) phosphatases II"/>
    <property type="match status" value="1"/>
</dbReference>
<feature type="compositionally biased region" description="Polar residues" evidence="2">
    <location>
        <begin position="521"/>
        <end position="531"/>
    </location>
</feature>
<dbReference type="GO" id="GO:0004725">
    <property type="term" value="F:protein tyrosine phosphatase activity"/>
    <property type="evidence" value="ECO:0007669"/>
    <property type="project" value="InterPro"/>
</dbReference>
<feature type="region of interest" description="Disordered" evidence="2">
    <location>
        <begin position="622"/>
        <end position="658"/>
    </location>
</feature>
<evidence type="ECO:0000259" key="5">
    <source>
        <dbReference type="PROSITE" id="PS50056"/>
    </source>
</evidence>
<feature type="non-terminal residue" evidence="6">
    <location>
        <position position="1"/>
    </location>
</feature>
<dbReference type="Proteomes" id="UP000799118">
    <property type="component" value="Unassembled WGS sequence"/>
</dbReference>
<dbReference type="PRINTS" id="PR00700">
    <property type="entry name" value="PRTYPHPHTASE"/>
</dbReference>
<gene>
    <name evidence="6" type="ORF">BT96DRAFT_912307</name>
</gene>
<feature type="region of interest" description="Disordered" evidence="2">
    <location>
        <begin position="677"/>
        <end position="807"/>
    </location>
</feature>
<accession>A0A6A4IQ14</accession>
<keyword evidence="3" id="KW-1133">Transmembrane helix</keyword>
<feature type="compositionally biased region" description="Polar residues" evidence="2">
    <location>
        <begin position="647"/>
        <end position="658"/>
    </location>
</feature>
<dbReference type="PROSITE" id="PS50055">
    <property type="entry name" value="TYR_PHOSPHATASE_PTP"/>
    <property type="match status" value="1"/>
</dbReference>
<keyword evidence="7" id="KW-1185">Reference proteome</keyword>
<dbReference type="OrthoDB" id="6058203at2759"/>
<evidence type="ECO:0000256" key="1">
    <source>
        <dbReference type="ARBA" id="ARBA00009649"/>
    </source>
</evidence>
<feature type="transmembrane region" description="Helical" evidence="3">
    <location>
        <begin position="35"/>
        <end position="56"/>
    </location>
</feature>
<proteinExistence type="inferred from homology"/>
<feature type="compositionally biased region" description="Low complexity" evidence="2">
    <location>
        <begin position="744"/>
        <end position="786"/>
    </location>
</feature>
<dbReference type="PANTHER" id="PTHR19134:SF561">
    <property type="entry name" value="PROTEIN TYROSINE PHOSPHATASE 36E, ISOFORM A"/>
    <property type="match status" value="1"/>
</dbReference>
<dbReference type="InterPro" id="IPR029021">
    <property type="entry name" value="Prot-tyrosine_phosphatase-like"/>
</dbReference>
<feature type="domain" description="Tyrosine specific protein phosphatases" evidence="5">
    <location>
        <begin position="310"/>
        <end position="370"/>
    </location>
</feature>
<feature type="compositionally biased region" description="Basic and acidic residues" evidence="2">
    <location>
        <begin position="912"/>
        <end position="927"/>
    </location>
</feature>
<evidence type="ECO:0000259" key="4">
    <source>
        <dbReference type="PROSITE" id="PS50055"/>
    </source>
</evidence>
<dbReference type="Gene3D" id="3.90.190.10">
    <property type="entry name" value="Protein tyrosine phosphatase superfamily"/>
    <property type="match status" value="2"/>
</dbReference>
<evidence type="ECO:0008006" key="8">
    <source>
        <dbReference type="Google" id="ProtNLM"/>
    </source>
</evidence>
<evidence type="ECO:0000256" key="3">
    <source>
        <dbReference type="SAM" id="Phobius"/>
    </source>
</evidence>
<reference evidence="6" key="1">
    <citation type="journal article" date="2019" name="Environ. Microbiol.">
        <title>Fungal ecological strategies reflected in gene transcription - a case study of two litter decomposers.</title>
        <authorList>
            <person name="Barbi F."/>
            <person name="Kohler A."/>
            <person name="Barry K."/>
            <person name="Baskaran P."/>
            <person name="Daum C."/>
            <person name="Fauchery L."/>
            <person name="Ihrmark K."/>
            <person name="Kuo A."/>
            <person name="LaButti K."/>
            <person name="Lipzen A."/>
            <person name="Morin E."/>
            <person name="Grigoriev I.V."/>
            <person name="Henrissat B."/>
            <person name="Lindahl B."/>
            <person name="Martin F."/>
        </authorList>
    </citation>
    <scope>NUCLEOTIDE SEQUENCE</scope>
    <source>
        <strain evidence="6">JB14</strain>
    </source>
</reference>
<feature type="compositionally biased region" description="Polar residues" evidence="2">
    <location>
        <begin position="679"/>
        <end position="710"/>
    </location>
</feature>
<dbReference type="PROSITE" id="PS00383">
    <property type="entry name" value="TYR_PHOSPHATASE_1"/>
    <property type="match status" value="1"/>
</dbReference>
<protein>
    <recommendedName>
        <fullName evidence="8">Phosphatases II</fullName>
    </recommendedName>
</protein>
<dbReference type="InterPro" id="IPR050348">
    <property type="entry name" value="Protein-Tyr_Phosphatase"/>
</dbReference>
<dbReference type="Pfam" id="PF00102">
    <property type="entry name" value="Y_phosphatase"/>
    <property type="match status" value="2"/>
</dbReference>
<dbReference type="SMART" id="SM00194">
    <property type="entry name" value="PTPc"/>
    <property type="match status" value="1"/>
</dbReference>
<feature type="compositionally biased region" description="Low complexity" evidence="2">
    <location>
        <begin position="625"/>
        <end position="641"/>
    </location>
</feature>
<dbReference type="EMBL" id="ML769384">
    <property type="protein sequence ID" value="KAE9410888.1"/>
    <property type="molecule type" value="Genomic_DNA"/>
</dbReference>
<feature type="domain" description="Tyrosine-protein phosphatase" evidence="4">
    <location>
        <begin position="145"/>
        <end position="354"/>
    </location>
</feature>
<dbReference type="SMART" id="SM00404">
    <property type="entry name" value="PTPc_motif"/>
    <property type="match status" value="1"/>
</dbReference>
<dbReference type="InterPro" id="IPR000242">
    <property type="entry name" value="PTP_cat"/>
</dbReference>
<dbReference type="PANTHER" id="PTHR19134">
    <property type="entry name" value="RECEPTOR-TYPE TYROSINE-PROTEIN PHOSPHATASE"/>
    <property type="match status" value="1"/>
</dbReference>
<dbReference type="InterPro" id="IPR000387">
    <property type="entry name" value="Tyr_Pase_dom"/>
</dbReference>
<name>A0A6A4IQ14_9AGAR</name>
<evidence type="ECO:0000256" key="2">
    <source>
        <dbReference type="SAM" id="MobiDB-lite"/>
    </source>
</evidence>
<dbReference type="PROSITE" id="PS50056">
    <property type="entry name" value="TYR_PHOSPHATASE_2"/>
    <property type="match status" value="1"/>
</dbReference>
<evidence type="ECO:0000313" key="7">
    <source>
        <dbReference type="Proteomes" id="UP000799118"/>
    </source>
</evidence>
<feature type="region of interest" description="Disordered" evidence="2">
    <location>
        <begin position="193"/>
        <end position="215"/>
    </location>
</feature>
<feature type="compositionally biased region" description="Polar residues" evidence="2">
    <location>
        <begin position="787"/>
        <end position="796"/>
    </location>
</feature>
<dbReference type="InterPro" id="IPR003595">
    <property type="entry name" value="Tyr_Pase_cat"/>
</dbReference>
<keyword evidence="3" id="KW-0472">Membrane</keyword>
<feature type="region of interest" description="Disordered" evidence="2">
    <location>
        <begin position="468"/>
        <end position="496"/>
    </location>
</feature>
<feature type="region of interest" description="Disordered" evidence="2">
    <location>
        <begin position="912"/>
        <end position="1014"/>
    </location>
</feature>
<organism evidence="6 7">
    <name type="scientific">Gymnopus androsaceus JB14</name>
    <dbReference type="NCBI Taxonomy" id="1447944"/>
    <lineage>
        <taxon>Eukaryota</taxon>
        <taxon>Fungi</taxon>
        <taxon>Dikarya</taxon>
        <taxon>Basidiomycota</taxon>
        <taxon>Agaricomycotina</taxon>
        <taxon>Agaricomycetes</taxon>
        <taxon>Agaricomycetidae</taxon>
        <taxon>Agaricales</taxon>
        <taxon>Marasmiineae</taxon>
        <taxon>Omphalotaceae</taxon>
        <taxon>Gymnopus</taxon>
    </lineage>
</organism>
<keyword evidence="3" id="KW-0812">Transmembrane</keyword>
<feature type="compositionally biased region" description="Acidic residues" evidence="2">
    <location>
        <begin position="539"/>
        <end position="549"/>
    </location>
</feature>
<dbReference type="InterPro" id="IPR016130">
    <property type="entry name" value="Tyr_Pase_AS"/>
</dbReference>
<comment type="similarity">
    <text evidence="1">Belongs to the protein-tyrosine phosphatase family. Non-receptor class subfamily.</text>
</comment>
<evidence type="ECO:0000313" key="6">
    <source>
        <dbReference type="EMBL" id="KAE9410888.1"/>
    </source>
</evidence>
<feature type="region of interest" description="Disordered" evidence="2">
    <location>
        <begin position="514"/>
        <end position="560"/>
    </location>
</feature>
<feature type="compositionally biased region" description="Low complexity" evidence="2">
    <location>
        <begin position="726"/>
        <end position="736"/>
    </location>
</feature>
<dbReference type="AlphaFoldDB" id="A0A6A4IQ14"/>
<sequence length="1014" mass="110674">NRTVLVTGRAGNRTSMVKTLSHLVSRQVSRKVPKIAQPLLGIVIYGLLNMLVFGYIDNDLFPVIMIIHLNHPPLRYRFLSLSLLVHRHLDRLQAVHSNPVSLPCVPLHLQLEVAERQQRVIQKEKQVEGTNPSQKEYDDYVNASLVYQQNVHVIVMLTREIEGSMVKCGPYWKNEVFGPLRLNLIKVEGNVDKGKDDDVKKKAAGGGGGDPGASGFFFFPTVPDAQETKPRRERKKDPANAIIKRTFLLSHVGYPHIPPRKVVQFQYLEWPDMNVPDDPRGVLGLIRQVDQAVNEATPSFRPQSSQESLDRYTGIATQAMGKKHSPVLLHCSAGVGRTGGFIAVDAVLDGVRRELRRKRKQQVQGDSDALADAMDVEIVSEGQAIEDGEGNWNQSNATDIDMADVDEITSRTIAIPANNSGDVLHVPVHEQQMDNSPAKFQFQFQFRFSPPYTNADADKGGDIAYSEQKKRMAYQRQSSSTRMWAEDVSDQTGSHGTAVRVDEARRQMLSQERLNEWDASIPQSDATSSQGDILVPTSEESEERVEMDGVESSRQSMQGRDTIVTAGDVPVQAQSDMLPAPAILPLSSIDSLSSEDSYGFRSSFPGAHNRRLLGHQAVQSLPGESALPSSTGTSFSSLQSLPGSAISRPSSPQVITNSEGDLLPALNLRGEEARLRTWSAPSAQTSGVVNQTVKPDGTRTNGSKTLPENASSSSSFLRDRSRMVGKSPSPFASSKSSLHHDESVPPASRSLPPLASSAPNPQLPTGKSSGSNSGSADNSNGSGATSVPTVNLPTSESRSRTAPEAGKSAFDAISPAFITNRLAKAPHSVYNAKAGHSRQAVDANSQPTDLPYPRSLHGDHSPQALSTYEEPLMEVLRDMREQRMSLCQSLRQYVFVHAAIIEGALMIVDEERERERKETDMDVDRDGSPAMKHAAYQCRRPDRAVSIASTPSASTGKRVASPTELPKEDKKGEQLLFKKPSMKRKPGSTSQQESWGFGGRDGARSGVTLQPPPP</sequence>